<feature type="transmembrane region" description="Helical" evidence="1">
    <location>
        <begin position="118"/>
        <end position="139"/>
    </location>
</feature>
<feature type="transmembrane region" description="Helical" evidence="1">
    <location>
        <begin position="334"/>
        <end position="350"/>
    </location>
</feature>
<feature type="transmembrane region" description="Helical" evidence="1">
    <location>
        <begin position="92"/>
        <end position="111"/>
    </location>
</feature>
<feature type="transmembrane region" description="Helical" evidence="1">
    <location>
        <begin position="393"/>
        <end position="415"/>
    </location>
</feature>
<name>A0A9X0WN65_9STRE</name>
<dbReference type="EMBL" id="MRXX01000007">
    <property type="protein sequence ID" value="MBK4779816.1"/>
    <property type="molecule type" value="Genomic_DNA"/>
</dbReference>
<feature type="transmembrane region" description="Helical" evidence="1">
    <location>
        <begin position="310"/>
        <end position="328"/>
    </location>
</feature>
<feature type="transmembrane region" description="Helical" evidence="1">
    <location>
        <begin position="281"/>
        <end position="298"/>
    </location>
</feature>
<feature type="transmembrane region" description="Helical" evidence="1">
    <location>
        <begin position="190"/>
        <end position="210"/>
    </location>
</feature>
<evidence type="ECO:0000313" key="5">
    <source>
        <dbReference type="Proteomes" id="UP001138780"/>
    </source>
</evidence>
<feature type="transmembrane region" description="Helical" evidence="1">
    <location>
        <begin position="362"/>
        <end position="381"/>
    </location>
</feature>
<feature type="transmembrane region" description="Helical" evidence="1">
    <location>
        <begin position="12"/>
        <end position="30"/>
    </location>
</feature>
<feature type="transmembrane region" description="Helical" evidence="1">
    <location>
        <begin position="484"/>
        <end position="501"/>
    </location>
</feature>
<dbReference type="EMBL" id="CP072329">
    <property type="protein sequence ID" value="QUB38775.1"/>
    <property type="molecule type" value="Genomic_DNA"/>
</dbReference>
<keyword evidence="1" id="KW-0812">Transmembrane</keyword>
<dbReference type="Proteomes" id="UP001138780">
    <property type="component" value="Unassembled WGS sequence"/>
</dbReference>
<organism evidence="2 5">
    <name type="scientific">Streptococcus lactarius</name>
    <dbReference type="NCBI Taxonomy" id="684066"/>
    <lineage>
        <taxon>Bacteria</taxon>
        <taxon>Bacillati</taxon>
        <taxon>Bacillota</taxon>
        <taxon>Bacilli</taxon>
        <taxon>Lactobacillales</taxon>
        <taxon>Streptococcaceae</taxon>
        <taxon>Streptococcus</taxon>
    </lineage>
</organism>
<dbReference type="Proteomes" id="UP000676511">
    <property type="component" value="Chromosome"/>
</dbReference>
<feature type="transmembrane region" description="Helical" evidence="1">
    <location>
        <begin position="68"/>
        <end position="86"/>
    </location>
</feature>
<reference evidence="3 4" key="2">
    <citation type="submission" date="2021-03" db="EMBL/GenBank/DDBJ databases">
        <title>Human Oral Microbial Genomes.</title>
        <authorList>
            <person name="Johnston C.D."/>
            <person name="Chen T."/>
            <person name="Dewhirst F.E."/>
        </authorList>
    </citation>
    <scope>NUCLEOTIDE SEQUENCE [LARGE SCALE GENOMIC DNA]</scope>
    <source>
        <strain evidence="3 4">CCUG 66490</strain>
    </source>
</reference>
<feature type="transmembrane region" description="Helical" evidence="1">
    <location>
        <begin position="42"/>
        <end position="61"/>
    </location>
</feature>
<feature type="transmembrane region" description="Helical" evidence="1">
    <location>
        <begin position="159"/>
        <end position="178"/>
    </location>
</feature>
<evidence type="ECO:0000313" key="4">
    <source>
        <dbReference type="Proteomes" id="UP000676511"/>
    </source>
</evidence>
<keyword evidence="1" id="KW-1133">Transmembrane helix</keyword>
<proteinExistence type="predicted"/>
<dbReference type="RefSeq" id="WP_200772814.1">
    <property type="nucleotide sequence ID" value="NZ_CP072329.1"/>
</dbReference>
<keyword evidence="4" id="KW-1185">Reference proteome</keyword>
<feature type="transmembrane region" description="Helical" evidence="1">
    <location>
        <begin position="461"/>
        <end position="477"/>
    </location>
</feature>
<dbReference type="AlphaFoldDB" id="A0A9X0WN65"/>
<keyword evidence="1" id="KW-0472">Membrane</keyword>
<dbReference type="InterPro" id="IPR018650">
    <property type="entry name" value="STSV1_Orf64"/>
</dbReference>
<evidence type="ECO:0000313" key="3">
    <source>
        <dbReference type="EMBL" id="QUB38775.1"/>
    </source>
</evidence>
<accession>A0A9X0WN65</accession>
<evidence type="ECO:0000256" key="1">
    <source>
        <dbReference type="SAM" id="Phobius"/>
    </source>
</evidence>
<feature type="transmembrane region" description="Helical" evidence="1">
    <location>
        <begin position="537"/>
        <end position="557"/>
    </location>
</feature>
<reference evidence="2" key="1">
    <citation type="submission" date="2016-12" db="EMBL/GenBank/DDBJ databases">
        <title>Draft genome of Streptococcus lactarius CCUG 66490T type strain.</title>
        <authorList>
            <person name="Salva-Serra F."/>
            <person name="Engstrom-Jakobsson H."/>
            <person name="Thorell K."/>
            <person name="Gomila M."/>
            <person name="Gonzales-Siles L."/>
            <person name="Busquets A."/>
            <person name="Jaen-Luchoro D."/>
            <person name="Karlsson R."/>
            <person name="Kristiansson E."/>
            <person name="Moore E."/>
        </authorList>
    </citation>
    <scope>NUCLEOTIDE SEQUENCE</scope>
    <source>
        <strain evidence="2">CCUG 66490</strain>
    </source>
</reference>
<gene>
    <name evidence="2" type="ORF">BTU61_06310</name>
    <name evidence="3" type="ORF">J4854_09590</name>
</gene>
<feature type="transmembrane region" description="Helical" evidence="1">
    <location>
        <begin position="507"/>
        <end position="525"/>
    </location>
</feature>
<feature type="transmembrane region" description="Helical" evidence="1">
    <location>
        <begin position="255"/>
        <end position="275"/>
    </location>
</feature>
<evidence type="ECO:0000313" key="2">
    <source>
        <dbReference type="EMBL" id="MBK4779816.1"/>
    </source>
</evidence>
<sequence length="669" mass="77052">MKLIRTVNSNYVWLLFSSYLFGVIVNLVRFPTNTLFLELGKTSGTSIIVGMMLSFPLFWLLTESKKYVTTRSINIFLVAFILFFSILKGPSLFMSLGLILFSLILFLFFYLGKEKLSYIFLAPVLLSFPKLLLQTSVNFQDQGLGIFSFTLSDSRLPTLIWSVLISIIIAVLVGIILYKLPLDKASDIWIRRLTVVVLLCGFFYVLYLSVVVYYKVKANAVSSFDIGIFSQMFERMRHDLSQITTLERDGALSHFAVHISPIYYLILPFYMLFPYVETLDIIQNVIVFSGVIPLLFILKKIQLPKLMTPLFTALFFVTPVMTTSGGFHLHENCFLPPLILWLFYGIISQWRWRSLLFAQLLLFVKEDAFVYVIALGLYFTFQNRFTFSVKFKRWLYIITIALPIIYFSCGLLFLATHGEGAMVSRYDNLLVNGESGLMMIVKNIILNPLYVMGMLFTPKRLGYIFIVLFSLGFLPVIQKRWATYFLISPLFLINLLTGWPYQHDIGYQYSYGSITLLFLMALLSVDDLSKQQIMKENVLVAFVASCVIFSSSILYSFTNNWTFEIHYYQDRKDYFDGIQSVLDKIPKEKVVLAAGSYTPGLRKNEALYDIFYHHDKKVDSKIDIVVVPREMQEEKNGYSETATLNLYKEAGYKESHLSTKDVLVLEKGH</sequence>
<dbReference type="Pfam" id="PF09852">
    <property type="entry name" value="DUF2079"/>
    <property type="match status" value="1"/>
</dbReference>
<protein>
    <submittedName>
        <fullName evidence="3">DUF2079 domain-containing protein</fullName>
    </submittedName>
</protein>